<evidence type="ECO:0000256" key="2">
    <source>
        <dbReference type="ARBA" id="ARBA00022475"/>
    </source>
</evidence>
<dbReference type="Pfam" id="PF01943">
    <property type="entry name" value="Polysacc_synt"/>
    <property type="match status" value="1"/>
</dbReference>
<feature type="transmembrane region" description="Helical" evidence="6">
    <location>
        <begin position="410"/>
        <end position="433"/>
    </location>
</feature>
<name>A0A1M5P9T1_9FIRM</name>
<protein>
    <submittedName>
        <fullName evidence="7">Stage V sporulation protein B</fullName>
    </submittedName>
</protein>
<evidence type="ECO:0000256" key="6">
    <source>
        <dbReference type="SAM" id="Phobius"/>
    </source>
</evidence>
<dbReference type="CDD" id="cd13124">
    <property type="entry name" value="MATE_SpoVB_like"/>
    <property type="match status" value="1"/>
</dbReference>
<dbReference type="PANTHER" id="PTHR30250">
    <property type="entry name" value="PST FAMILY PREDICTED COLANIC ACID TRANSPORTER"/>
    <property type="match status" value="1"/>
</dbReference>
<evidence type="ECO:0000256" key="5">
    <source>
        <dbReference type="ARBA" id="ARBA00023136"/>
    </source>
</evidence>
<feature type="transmembrane region" description="Helical" evidence="6">
    <location>
        <begin position="47"/>
        <end position="70"/>
    </location>
</feature>
<keyword evidence="3 6" id="KW-0812">Transmembrane</keyword>
<dbReference type="InterPro" id="IPR050833">
    <property type="entry name" value="Poly_Biosynth_Transport"/>
</dbReference>
<reference evidence="8" key="1">
    <citation type="submission" date="2016-11" db="EMBL/GenBank/DDBJ databases">
        <authorList>
            <person name="Varghese N."/>
            <person name="Submissions S."/>
        </authorList>
    </citation>
    <scope>NUCLEOTIDE SEQUENCE [LARGE SCALE GENOMIC DNA]</scope>
    <source>
        <strain evidence="8">DSM 2635</strain>
    </source>
</reference>
<accession>A0A1M5P9T1</accession>
<dbReference type="PIRSF" id="PIRSF038958">
    <property type="entry name" value="PG_synth_SpoVB"/>
    <property type="match status" value="1"/>
</dbReference>
<feature type="transmembrane region" description="Helical" evidence="6">
    <location>
        <begin position="318"/>
        <end position="338"/>
    </location>
</feature>
<evidence type="ECO:0000256" key="1">
    <source>
        <dbReference type="ARBA" id="ARBA00004651"/>
    </source>
</evidence>
<keyword evidence="8" id="KW-1185">Reference proteome</keyword>
<dbReference type="GO" id="GO:0005886">
    <property type="term" value="C:plasma membrane"/>
    <property type="evidence" value="ECO:0007669"/>
    <property type="project" value="UniProtKB-SubCell"/>
</dbReference>
<sequence>MRLPNLVLSTIILFVSNFIARILGFLYKVLLSTYLGETYLGMYHIVFNFLMICLAFTTTGIPTALSCLVAKRKAIKDNHYSNVLFISTLYIAFFISMTMSLVVSLNSKFISSKILHNSDFSLLILAICPAIVIVTISNVIRGYYYGIKKVKIPAISQIIEQVSRIILVLSIILYINDRFLNCYVALLGVSLGEIASILYMLIFLYKKPYFSNKYTINIKEFYNSSLETLKISFPITCNRMSNIFLHSISSIIVPSRLVLAGFTYYKALSIYGIISGMVMPFIYLPFTVGSALVVNLIPSISQEMALNNYNNITKKINYSILLTLFVGIISSTFFYFYGNDLCLSIFKNQLAGYYLKSMCLIPLFLSLNQTLSSILHAINKEFIASVNTVVGMVIQLVCLYYLLPIPKLNIYAYIYTATAVSMLTCLLHALVLVKATKNFKH</sequence>
<feature type="transmembrane region" description="Helical" evidence="6">
    <location>
        <begin position="7"/>
        <end position="27"/>
    </location>
</feature>
<dbReference type="STRING" id="1121321.SAMN04488530_11352"/>
<feature type="transmembrane region" description="Helical" evidence="6">
    <location>
        <begin position="382"/>
        <end position="404"/>
    </location>
</feature>
<proteinExistence type="predicted"/>
<evidence type="ECO:0000256" key="3">
    <source>
        <dbReference type="ARBA" id="ARBA00022692"/>
    </source>
</evidence>
<evidence type="ECO:0000256" key="4">
    <source>
        <dbReference type="ARBA" id="ARBA00022989"/>
    </source>
</evidence>
<evidence type="ECO:0000313" key="7">
    <source>
        <dbReference type="EMBL" id="SHG98530.1"/>
    </source>
</evidence>
<dbReference type="EMBL" id="FQWX01000013">
    <property type="protein sequence ID" value="SHG98530.1"/>
    <property type="molecule type" value="Genomic_DNA"/>
</dbReference>
<feature type="transmembrane region" description="Helical" evidence="6">
    <location>
        <begin position="270"/>
        <end position="297"/>
    </location>
</feature>
<feature type="transmembrane region" description="Helical" evidence="6">
    <location>
        <begin position="350"/>
        <end position="370"/>
    </location>
</feature>
<comment type="subcellular location">
    <subcellularLocation>
        <location evidence="1">Cell membrane</location>
        <topology evidence="1">Multi-pass membrane protein</topology>
    </subcellularLocation>
</comment>
<evidence type="ECO:0000313" key="8">
    <source>
        <dbReference type="Proteomes" id="UP000243255"/>
    </source>
</evidence>
<keyword evidence="4 6" id="KW-1133">Transmembrane helix</keyword>
<dbReference type="InterPro" id="IPR002797">
    <property type="entry name" value="Polysacc_synth"/>
</dbReference>
<dbReference type="AlphaFoldDB" id="A0A1M5P9T1"/>
<keyword evidence="5 6" id="KW-0472">Membrane</keyword>
<organism evidence="7 8">
    <name type="scientific">Asaccharospora irregularis DSM 2635</name>
    <dbReference type="NCBI Taxonomy" id="1121321"/>
    <lineage>
        <taxon>Bacteria</taxon>
        <taxon>Bacillati</taxon>
        <taxon>Bacillota</taxon>
        <taxon>Clostridia</taxon>
        <taxon>Peptostreptococcales</taxon>
        <taxon>Peptostreptococcaceae</taxon>
        <taxon>Asaccharospora</taxon>
    </lineage>
</organism>
<feature type="transmembrane region" description="Helical" evidence="6">
    <location>
        <begin position="182"/>
        <end position="205"/>
    </location>
</feature>
<dbReference type="RefSeq" id="WP_073125901.1">
    <property type="nucleotide sequence ID" value="NZ_BAABCH010000098.1"/>
</dbReference>
<dbReference type="PANTHER" id="PTHR30250:SF21">
    <property type="entry name" value="LIPID II FLIPPASE MURJ"/>
    <property type="match status" value="1"/>
</dbReference>
<gene>
    <name evidence="7" type="ORF">SAMN04488530_11352</name>
</gene>
<feature type="transmembrane region" description="Helical" evidence="6">
    <location>
        <begin position="82"/>
        <end position="103"/>
    </location>
</feature>
<feature type="transmembrane region" description="Helical" evidence="6">
    <location>
        <begin position="123"/>
        <end position="146"/>
    </location>
</feature>
<keyword evidence="2" id="KW-1003">Cell membrane</keyword>
<dbReference type="Proteomes" id="UP000243255">
    <property type="component" value="Unassembled WGS sequence"/>
</dbReference>
<dbReference type="InterPro" id="IPR024923">
    <property type="entry name" value="PG_synth_SpoVB"/>
</dbReference>